<dbReference type="Pfam" id="PF00041">
    <property type="entry name" value="fn3"/>
    <property type="match status" value="2"/>
</dbReference>
<feature type="domain" description="Fibronectin type-III" evidence="3">
    <location>
        <begin position="613"/>
        <end position="719"/>
    </location>
</feature>
<dbReference type="SUPFAM" id="SSF49265">
    <property type="entry name" value="Fibronectin type III"/>
    <property type="match status" value="5"/>
</dbReference>
<feature type="compositionally biased region" description="Low complexity" evidence="1">
    <location>
        <begin position="1403"/>
        <end position="1429"/>
    </location>
</feature>
<feature type="region of interest" description="Disordered" evidence="1">
    <location>
        <begin position="1"/>
        <end position="25"/>
    </location>
</feature>
<gene>
    <name evidence="4" type="ORF">LPLAT_LOCUS13347</name>
</gene>
<feature type="compositionally biased region" description="Low complexity" evidence="1">
    <location>
        <begin position="1375"/>
        <end position="1386"/>
    </location>
</feature>
<dbReference type="Proteomes" id="UP001497644">
    <property type="component" value="Chromosome 8"/>
</dbReference>
<feature type="region of interest" description="Disordered" evidence="1">
    <location>
        <begin position="1403"/>
        <end position="1493"/>
    </location>
</feature>
<dbReference type="InterPro" id="IPR050713">
    <property type="entry name" value="RTP_Phos/Ushers"/>
</dbReference>
<evidence type="ECO:0000256" key="2">
    <source>
        <dbReference type="SAM" id="Phobius"/>
    </source>
</evidence>
<feature type="domain" description="Fibronectin type-III" evidence="3">
    <location>
        <begin position="917"/>
        <end position="1014"/>
    </location>
</feature>
<feature type="region of interest" description="Disordered" evidence="1">
    <location>
        <begin position="1074"/>
        <end position="1095"/>
    </location>
</feature>
<protein>
    <recommendedName>
        <fullName evidence="3">Fibronectin type-III domain-containing protein</fullName>
    </recommendedName>
</protein>
<dbReference type="EMBL" id="OZ034831">
    <property type="protein sequence ID" value="CAL1688239.1"/>
    <property type="molecule type" value="Genomic_DNA"/>
</dbReference>
<feature type="transmembrane region" description="Helical" evidence="2">
    <location>
        <begin position="164"/>
        <end position="182"/>
    </location>
</feature>
<keyword evidence="2" id="KW-0472">Membrane</keyword>
<dbReference type="Gene3D" id="2.60.40.10">
    <property type="entry name" value="Immunoglobulins"/>
    <property type="match status" value="8"/>
</dbReference>
<accession>A0AAV2P5R4</accession>
<dbReference type="GO" id="GO:0016020">
    <property type="term" value="C:membrane"/>
    <property type="evidence" value="ECO:0007669"/>
    <property type="project" value="UniProtKB-SubCell"/>
</dbReference>
<evidence type="ECO:0000313" key="4">
    <source>
        <dbReference type="EMBL" id="CAL1688239.1"/>
    </source>
</evidence>
<dbReference type="SMART" id="SM00060">
    <property type="entry name" value="FN3"/>
    <property type="match status" value="7"/>
</dbReference>
<evidence type="ECO:0000313" key="5">
    <source>
        <dbReference type="Proteomes" id="UP001497644"/>
    </source>
</evidence>
<feature type="compositionally biased region" description="Polar residues" evidence="1">
    <location>
        <begin position="1100"/>
        <end position="1112"/>
    </location>
</feature>
<proteinExistence type="predicted"/>
<feature type="region of interest" description="Disordered" evidence="1">
    <location>
        <begin position="1363"/>
        <end position="1389"/>
    </location>
</feature>
<dbReference type="CDD" id="cd00063">
    <property type="entry name" value="FN3"/>
    <property type="match status" value="5"/>
</dbReference>
<dbReference type="Pfam" id="PF25552">
    <property type="entry name" value="LIFR_D4"/>
    <property type="match status" value="1"/>
</dbReference>
<evidence type="ECO:0000256" key="1">
    <source>
        <dbReference type="SAM" id="MobiDB-lite"/>
    </source>
</evidence>
<evidence type="ECO:0000259" key="3">
    <source>
        <dbReference type="PROSITE" id="PS50853"/>
    </source>
</evidence>
<feature type="region of interest" description="Disordered" evidence="1">
    <location>
        <begin position="1100"/>
        <end position="1119"/>
    </location>
</feature>
<reference evidence="4" key="1">
    <citation type="submission" date="2024-04" db="EMBL/GenBank/DDBJ databases">
        <authorList>
            <consortium name="Molecular Ecology Group"/>
        </authorList>
    </citation>
    <scope>NUCLEOTIDE SEQUENCE</scope>
</reference>
<keyword evidence="2" id="KW-0812">Transmembrane</keyword>
<organism evidence="4 5">
    <name type="scientific">Lasius platythorax</name>
    <dbReference type="NCBI Taxonomy" id="488582"/>
    <lineage>
        <taxon>Eukaryota</taxon>
        <taxon>Metazoa</taxon>
        <taxon>Ecdysozoa</taxon>
        <taxon>Arthropoda</taxon>
        <taxon>Hexapoda</taxon>
        <taxon>Insecta</taxon>
        <taxon>Pterygota</taxon>
        <taxon>Neoptera</taxon>
        <taxon>Endopterygota</taxon>
        <taxon>Hymenoptera</taxon>
        <taxon>Apocrita</taxon>
        <taxon>Aculeata</taxon>
        <taxon>Formicoidea</taxon>
        <taxon>Formicidae</taxon>
        <taxon>Formicinae</taxon>
        <taxon>Lasius</taxon>
        <taxon>Lasius</taxon>
    </lineage>
</organism>
<feature type="compositionally biased region" description="Polar residues" evidence="1">
    <location>
        <begin position="1083"/>
        <end position="1095"/>
    </location>
</feature>
<name>A0AAV2P5R4_9HYME</name>
<dbReference type="PROSITE" id="PS50853">
    <property type="entry name" value="FN3"/>
    <property type="match status" value="5"/>
</dbReference>
<keyword evidence="5" id="KW-1185">Reference proteome</keyword>
<feature type="domain" description="Fibronectin type-III" evidence="3">
    <location>
        <begin position="403"/>
        <end position="508"/>
    </location>
</feature>
<feature type="domain" description="Fibronectin type-III" evidence="3">
    <location>
        <begin position="721"/>
        <end position="824"/>
    </location>
</feature>
<dbReference type="InterPro" id="IPR013783">
    <property type="entry name" value="Ig-like_fold"/>
</dbReference>
<sequence>MSSNTSDIQCSRRMPGKMNQSYKPDTASKRVGCRFALNVSGLMPFPNFGNFVTYNNYVAPRSVVLFENKETVTRTLENETNSTARLSQNTLPSNSACSADRCSSSEENDRPTCNCNCIRNHRNQNSMQKKSARRYLHLCISPIMKCCFNKIFQLSIARRRDHPWGTRWIFVVLIYLFVIITANQCAVGVETSGWTVPQGDIIIKHGNPLEILCVLNEAYVDKYYPGKNSSDLIFYRNNKIVEQEFITIINRTTIKLYQELPPPSDDVYYCYLNLTKEGGNQTKEGVCLNQVVIGFEPKEPSNFTCISRNWEQINCTWDRPQNYVHTEYELTFKLSGGRRGSRRVYPCPKDCSNKTYCCWTQYTSPMYRQAYENYTFMMHVYNKFGSKNLTYKVDHFAQVIPEKAVNLSVLNKTSNSAMLQWSLPFPLQSFPPGVTHKIMYQNHWDKDKDWKVIIIDTEHRLHKRHFNLTGLEYANTVYDIRVFLRSAKAVGENMYSEKSDITFRTLPTLPSFSPRTDIGSFEIIENNGNRDIYLYWQTIPQYYENGDNFKYQINHVEENGHKIILEPIETTRTYAKFKGLSFYNYRFKIVSTNKVGINKNYTEIVVPSRDEMPHEPIAFTKMAFEGGLYELSWKPPITYKDITNPITNYTIFWCDNERDRPYQCTGYLNWTHVSKTTTVYNITVPDPNKVYQFAISANTNRGSSGMIWSSCTVIHTKVLGKMKSVWINRIGSDFIEVGWKLDCSDRIGIVEGFKIYYCPIMSPLDRDKCKGPKLNITIKSYSHMIGGIVKNLTPYTTYMLEVTTVTKNGESQPSEPLYNTTLEGAPSTSPLNVKVSNVTNTTMFITWQSPGAMNGVLRYYEVYYNDLMKKVEEANHIRLMGLLAYTEYNVSVAACTVACSEKSPITKQRTKIGIPGKIDIPKVRFINSSQVIVTWDPPQYPAGPIKLIYYEIETSYGEIQNVTKMEAQLSIPDCNTVGRERQYKFRVRAVNIGPNNEHLTGPWSEPGEGNCFGDGLSQTVVVIMWVIGVVILVAILSCCGYGGNRAMLKCRDMQNIDVKLPPGLTSNTKLLHKGDESHIRQPSADSSGCSSAQESVTSSLTTTEFQISSDSGTEVDPVPVSPDKLLETLSNWESSSASLRQRSVLRGPETMSRCWESYVPVKTADPNLNEILSLARSTPNLTDSTGYTTSPQTWPSTGYISMLSSEDLSGNPSPPTSRGNTVLNASGCYSVVGMVAKPTRAPSEEDGDDGVDSAETVHDTLISIKTGVNLANNSYVPFIMKKPMETKNKERETLKEKQKEKPSTVDTFKLDELGTLVESDIKSEVDALMSHVTASDKTMTTSKPYFQTSHLLGTVHQRYTLPSSLEQPEKSNVRSFSASTSLTDSSNKPLVFMNPTLLPGLSTSLTDTTSTPLTDTTSTSSTDTTSTLTKPHVSDRRSAFSEPSRLLTRPKKNKETLKLQKTSHHLHNSTPSENFSKPPVLASPVQQQQQQEKMELPSMNVMEDIKEMEDFKEDLVSAISWDATTKGTDEKKPSAKLNPNRHPIVVKQSSGYVTIVENPNSAMLQKTATSQSDEQYSKVTVVPNTMQ</sequence>
<dbReference type="PANTHER" id="PTHR46957">
    <property type="entry name" value="CYTOKINE RECEPTOR"/>
    <property type="match status" value="1"/>
</dbReference>
<feature type="region of interest" description="Disordered" evidence="1">
    <location>
        <begin position="1566"/>
        <end position="1587"/>
    </location>
</feature>
<dbReference type="PANTHER" id="PTHR46957:SF3">
    <property type="entry name" value="CYTOKINE RECEPTOR"/>
    <property type="match status" value="1"/>
</dbReference>
<keyword evidence="2" id="KW-1133">Transmembrane helix</keyword>
<feature type="transmembrane region" description="Helical" evidence="2">
    <location>
        <begin position="1020"/>
        <end position="1043"/>
    </location>
</feature>
<feature type="domain" description="Fibronectin type-III" evidence="3">
    <location>
        <begin position="829"/>
        <end position="913"/>
    </location>
</feature>
<dbReference type="InterPro" id="IPR036116">
    <property type="entry name" value="FN3_sf"/>
</dbReference>
<dbReference type="InterPro" id="IPR003961">
    <property type="entry name" value="FN3_dom"/>
</dbReference>